<dbReference type="PROSITE" id="PS51371">
    <property type="entry name" value="CBS"/>
    <property type="match status" value="2"/>
</dbReference>
<dbReference type="Pfam" id="PF00571">
    <property type="entry name" value="CBS"/>
    <property type="match status" value="2"/>
</dbReference>
<dbReference type="EMBL" id="BMAQ01000005">
    <property type="protein sequence ID" value="GFR37581.1"/>
    <property type="molecule type" value="Genomic_DNA"/>
</dbReference>
<dbReference type="InterPro" id="IPR046342">
    <property type="entry name" value="CBS_dom_sf"/>
</dbReference>
<reference evidence="4" key="2">
    <citation type="journal article" date="2021" name="Data Brief">
        <title>Draft genome sequence data of the facultative, thermophilic, xylanolytic bacterium Paenibacillus sp. strain DA-C8.</title>
        <authorList>
            <person name="Chhe C."/>
            <person name="Uke A."/>
            <person name="Baramee S."/>
            <person name="Ungkulpasvich U."/>
            <person name="Tachaapaikoon C."/>
            <person name="Pason P."/>
            <person name="Waeonukul R."/>
            <person name="Ratanakhanokchai K."/>
            <person name="Kosugi A."/>
        </authorList>
    </citation>
    <scope>NUCLEOTIDE SEQUENCE</scope>
    <source>
        <strain evidence="4">DA-C8</strain>
    </source>
</reference>
<feature type="domain" description="CBS" evidence="3">
    <location>
        <begin position="73"/>
        <end position="128"/>
    </location>
</feature>
<protein>
    <submittedName>
        <fullName evidence="4">CBS domain-containing protein</fullName>
    </submittedName>
</protein>
<accession>A0A916VFM6</accession>
<evidence type="ECO:0000256" key="1">
    <source>
        <dbReference type="ARBA" id="ARBA00023122"/>
    </source>
</evidence>
<reference evidence="4" key="1">
    <citation type="submission" date="2020-08" db="EMBL/GenBank/DDBJ databases">
        <authorList>
            <person name="Uke A."/>
            <person name="Chhe C."/>
            <person name="Baramee S."/>
            <person name="Kosugi A."/>
        </authorList>
    </citation>
    <scope>NUCLEOTIDE SEQUENCE</scope>
    <source>
        <strain evidence="4">DA-C8</strain>
    </source>
</reference>
<evidence type="ECO:0000256" key="2">
    <source>
        <dbReference type="PROSITE-ProRule" id="PRU00703"/>
    </source>
</evidence>
<dbReference type="PANTHER" id="PTHR43080">
    <property type="entry name" value="CBS DOMAIN-CONTAINING PROTEIN CBSX3, MITOCHONDRIAL"/>
    <property type="match status" value="1"/>
</dbReference>
<evidence type="ECO:0000313" key="5">
    <source>
        <dbReference type="Proteomes" id="UP000654993"/>
    </source>
</evidence>
<keyword evidence="5" id="KW-1185">Reference proteome</keyword>
<dbReference type="SUPFAM" id="SSF54631">
    <property type="entry name" value="CBS-domain pair"/>
    <property type="match status" value="1"/>
</dbReference>
<dbReference type="InterPro" id="IPR000644">
    <property type="entry name" value="CBS_dom"/>
</dbReference>
<organism evidence="4 5">
    <name type="scientific">Insulibacter thermoxylanivorax</name>
    <dbReference type="NCBI Taxonomy" id="2749268"/>
    <lineage>
        <taxon>Bacteria</taxon>
        <taxon>Bacillati</taxon>
        <taxon>Bacillota</taxon>
        <taxon>Bacilli</taxon>
        <taxon>Bacillales</taxon>
        <taxon>Paenibacillaceae</taxon>
        <taxon>Insulibacter</taxon>
    </lineage>
</organism>
<dbReference type="AlphaFoldDB" id="A0A916VFM6"/>
<proteinExistence type="predicted"/>
<comment type="caution">
    <text evidence="4">The sequence shown here is derived from an EMBL/GenBank/DDBJ whole genome shotgun (WGS) entry which is preliminary data.</text>
</comment>
<keyword evidence="1 2" id="KW-0129">CBS domain</keyword>
<name>A0A916VFM6_9BACL</name>
<dbReference type="Proteomes" id="UP000654993">
    <property type="component" value="Unassembled WGS sequence"/>
</dbReference>
<dbReference type="CDD" id="cd04622">
    <property type="entry name" value="CBS_pair_HRP1_like"/>
    <property type="match status" value="1"/>
</dbReference>
<dbReference type="InterPro" id="IPR051257">
    <property type="entry name" value="Diverse_CBS-Domain"/>
</dbReference>
<dbReference type="PANTHER" id="PTHR43080:SF2">
    <property type="entry name" value="CBS DOMAIN-CONTAINING PROTEIN"/>
    <property type="match status" value="1"/>
</dbReference>
<sequence>MPRTIGEIMTTECVTVTPLDNIYEAALKMKQHDIGFLPIVEGKKLVGVCTDRDLVIRGYADKHPGSSSITDVMTKECITVTPDTPVEEAAELMADKQIRRLCIVEQGELVGVCALGDLAVRSVYEQEAGRALTEISESDETQLPH</sequence>
<dbReference type="Gene3D" id="3.10.580.10">
    <property type="entry name" value="CBS-domain"/>
    <property type="match status" value="1"/>
</dbReference>
<evidence type="ECO:0000313" key="4">
    <source>
        <dbReference type="EMBL" id="GFR37581.1"/>
    </source>
</evidence>
<dbReference type="SMART" id="SM00116">
    <property type="entry name" value="CBS"/>
    <property type="match status" value="2"/>
</dbReference>
<evidence type="ECO:0000259" key="3">
    <source>
        <dbReference type="PROSITE" id="PS51371"/>
    </source>
</evidence>
<feature type="domain" description="CBS" evidence="3">
    <location>
        <begin position="9"/>
        <end position="65"/>
    </location>
</feature>
<gene>
    <name evidence="4" type="ORF">PRECH8_08770</name>
</gene>
<dbReference type="RefSeq" id="WP_200965847.1">
    <property type="nucleotide sequence ID" value="NZ_BMAQ01000005.1"/>
</dbReference>